<accession>A0A1H5VRC4</accession>
<gene>
    <name evidence="4" type="ORF">SAMN02982929_00963</name>
    <name evidence="5" type="ORF">SAMN05216506_1011107</name>
</gene>
<evidence type="ECO:0000256" key="1">
    <source>
        <dbReference type="ARBA" id="ARBA00022741"/>
    </source>
</evidence>
<evidence type="ECO:0000313" key="4">
    <source>
        <dbReference type="EMBL" id="SEF89859.1"/>
    </source>
</evidence>
<evidence type="ECO:0000313" key="5">
    <source>
        <dbReference type="EMBL" id="SFC57849.1"/>
    </source>
</evidence>
<protein>
    <recommendedName>
        <fullName evidence="3">Cas10/Cmr2 second palm domain-containing protein</fullName>
    </recommendedName>
</protein>
<dbReference type="EMBL" id="FNVB01000002">
    <property type="protein sequence ID" value="SEF89859.1"/>
    <property type="molecule type" value="Genomic_DNA"/>
</dbReference>
<proteinExistence type="predicted"/>
<keyword evidence="2" id="KW-0051">Antiviral defense</keyword>
<dbReference type="EMBL" id="FOME01000001">
    <property type="protein sequence ID" value="SFC57849.1"/>
    <property type="molecule type" value="Genomic_DNA"/>
</dbReference>
<organism evidence="4 7">
    <name type="scientific">Saccharopolyspora kobensis</name>
    <dbReference type="NCBI Taxonomy" id="146035"/>
    <lineage>
        <taxon>Bacteria</taxon>
        <taxon>Bacillati</taxon>
        <taxon>Actinomycetota</taxon>
        <taxon>Actinomycetes</taxon>
        <taxon>Pseudonocardiales</taxon>
        <taxon>Pseudonocardiaceae</taxon>
        <taxon>Saccharopolyspora</taxon>
    </lineage>
</organism>
<dbReference type="AlphaFoldDB" id="A0A1H5VRC4"/>
<dbReference type="InterPro" id="IPR043128">
    <property type="entry name" value="Rev_trsase/Diguanyl_cyclase"/>
</dbReference>
<evidence type="ECO:0000313" key="6">
    <source>
        <dbReference type="Proteomes" id="UP000199690"/>
    </source>
</evidence>
<evidence type="ECO:0000256" key="2">
    <source>
        <dbReference type="ARBA" id="ARBA00023118"/>
    </source>
</evidence>
<keyword evidence="6" id="KW-1185">Reference proteome</keyword>
<dbReference type="Proteomes" id="UP000199690">
    <property type="component" value="Unassembled WGS sequence"/>
</dbReference>
<name>A0A1H5VRC4_9PSEU</name>
<keyword evidence="1" id="KW-0547">Nucleotide-binding</keyword>
<accession>A0A1I1KAC2</accession>
<reference evidence="6 7" key="2">
    <citation type="submission" date="2016-10" db="EMBL/GenBank/DDBJ databases">
        <authorList>
            <person name="Varghese N."/>
            <person name="Submissions S."/>
        </authorList>
    </citation>
    <scope>NUCLEOTIDE SEQUENCE [LARGE SCALE GENOMIC DNA]</scope>
    <source>
        <strain evidence="7">ATCC 20501</strain>
        <strain evidence="5 6">CGMCC 4.3529</strain>
    </source>
</reference>
<evidence type="ECO:0000259" key="3">
    <source>
        <dbReference type="Pfam" id="PF22335"/>
    </source>
</evidence>
<dbReference type="GO" id="GO:0000166">
    <property type="term" value="F:nucleotide binding"/>
    <property type="evidence" value="ECO:0007669"/>
    <property type="project" value="UniProtKB-KW"/>
</dbReference>
<feature type="domain" description="Cas10/Cmr2 second palm" evidence="3">
    <location>
        <begin position="192"/>
        <end position="337"/>
    </location>
</feature>
<sequence length="434" mass="47715">MIREATDPDEVERLLAGWEEVVERCNEAGHIDGVIPLRMHTDDGDVIGRVEEHIVRGLRQRLPAAALRTTQRSGTTWLDAQTGAIQAEHEWPPMVSEWPPGKLCDWCLAWPASKQLVVGAGDDRERRALCLDCQLREEHAGYATSSREDLAPSTERDLLEQWEKRHPERPMTVPDTFEALAVLGEEHDNTHVATVHADGNAIGTLRKAISKAMAEGRGTGFNLPAAIEHATWSALVDALDATTHPDTVTLPVIAHLVGGDDLLISLPAHRAWEFTHTLQSRFTTYLAQSLADAGLQQIAAPTISSAVVFHHRQSPLSQAADLAAELLKSAKKRYRGRAAALAWQDITRDGPQPLRDREALRLDTMHDSWSALDMLASCSASSLANLAGLARDGDPERLSEYAARVKVDDTVRPFTAGPLNLTDALGMVRWWRTA</sequence>
<dbReference type="InterPro" id="IPR054767">
    <property type="entry name" value="Cas10-Cmr2_palm2"/>
</dbReference>
<reference evidence="4" key="1">
    <citation type="submission" date="2016-10" db="EMBL/GenBank/DDBJ databases">
        <authorList>
            <person name="de Groot N.N."/>
        </authorList>
    </citation>
    <scope>NUCLEOTIDE SEQUENCE [LARGE SCALE GENOMIC DNA]</scope>
    <source>
        <strain evidence="4">ATCC 20501</strain>
    </source>
</reference>
<dbReference type="Gene3D" id="3.30.70.270">
    <property type="match status" value="1"/>
</dbReference>
<dbReference type="Proteomes" id="UP000236729">
    <property type="component" value="Unassembled WGS sequence"/>
</dbReference>
<evidence type="ECO:0000313" key="7">
    <source>
        <dbReference type="Proteomes" id="UP000236729"/>
    </source>
</evidence>
<dbReference type="GO" id="GO:0051607">
    <property type="term" value="P:defense response to virus"/>
    <property type="evidence" value="ECO:0007669"/>
    <property type="project" value="UniProtKB-KW"/>
</dbReference>
<dbReference type="Pfam" id="PF22335">
    <property type="entry name" value="Cas10-Cmr2_palm2"/>
    <property type="match status" value="1"/>
</dbReference>